<feature type="region of interest" description="Disordered" evidence="7">
    <location>
        <begin position="420"/>
        <end position="459"/>
    </location>
</feature>
<feature type="transmembrane region" description="Helical" evidence="8">
    <location>
        <begin position="78"/>
        <end position="107"/>
    </location>
</feature>
<comment type="subcellular location">
    <subcellularLocation>
        <location evidence="1">Membrane</location>
        <topology evidence="1">Multi-pass membrane protein</topology>
    </subcellularLocation>
</comment>
<dbReference type="PANTHER" id="PTHR43867:SF2">
    <property type="entry name" value="CELLULOSE SYNTHASE CATALYTIC SUBUNIT A [UDP-FORMING]"/>
    <property type="match status" value="1"/>
</dbReference>
<accession>A0ABW6WZQ2</accession>
<evidence type="ECO:0000256" key="6">
    <source>
        <dbReference type="ARBA" id="ARBA00023136"/>
    </source>
</evidence>
<keyword evidence="5 8" id="KW-1133">Transmembrane helix</keyword>
<dbReference type="Proteomes" id="UP001602322">
    <property type="component" value="Unassembled WGS sequence"/>
</dbReference>
<dbReference type="EMBL" id="JBIBEG010000001">
    <property type="protein sequence ID" value="MFF5894615.1"/>
    <property type="molecule type" value="Genomic_DNA"/>
</dbReference>
<evidence type="ECO:0000256" key="8">
    <source>
        <dbReference type="SAM" id="Phobius"/>
    </source>
</evidence>
<dbReference type="InterPro" id="IPR050321">
    <property type="entry name" value="Glycosyltr_2/OpgH_subfam"/>
</dbReference>
<gene>
    <name evidence="9" type="ORF">ACFY8O_01690</name>
</gene>
<organism evidence="9 10">
    <name type="scientific">Streptomyces argenteolus</name>
    <dbReference type="NCBI Taxonomy" id="67274"/>
    <lineage>
        <taxon>Bacteria</taxon>
        <taxon>Bacillati</taxon>
        <taxon>Actinomycetota</taxon>
        <taxon>Actinomycetes</taxon>
        <taxon>Kitasatosporales</taxon>
        <taxon>Streptomycetaceae</taxon>
        <taxon>Streptomyces</taxon>
    </lineage>
</organism>
<keyword evidence="4 8" id="KW-0812">Transmembrane</keyword>
<evidence type="ECO:0000256" key="3">
    <source>
        <dbReference type="ARBA" id="ARBA00022679"/>
    </source>
</evidence>
<keyword evidence="3 9" id="KW-0808">Transferase</keyword>
<evidence type="ECO:0000256" key="5">
    <source>
        <dbReference type="ARBA" id="ARBA00022989"/>
    </source>
</evidence>
<evidence type="ECO:0000313" key="10">
    <source>
        <dbReference type="Proteomes" id="UP001602322"/>
    </source>
</evidence>
<feature type="compositionally biased region" description="Basic and acidic residues" evidence="7">
    <location>
        <begin position="1"/>
        <end position="12"/>
    </location>
</feature>
<dbReference type="InterPro" id="IPR029044">
    <property type="entry name" value="Nucleotide-diphossugar_trans"/>
</dbReference>
<dbReference type="PANTHER" id="PTHR43867">
    <property type="entry name" value="CELLULOSE SYNTHASE CATALYTIC SUBUNIT A [UDP-FORMING]"/>
    <property type="match status" value="1"/>
</dbReference>
<comment type="caution">
    <text evidence="9">The sequence shown here is derived from an EMBL/GenBank/DDBJ whole genome shotgun (WGS) entry which is preliminary data.</text>
</comment>
<keyword evidence="6 8" id="KW-0472">Membrane</keyword>
<evidence type="ECO:0000256" key="2">
    <source>
        <dbReference type="ARBA" id="ARBA00022676"/>
    </source>
</evidence>
<evidence type="ECO:0000256" key="4">
    <source>
        <dbReference type="ARBA" id="ARBA00022692"/>
    </source>
</evidence>
<feature type="region of interest" description="Disordered" evidence="7">
    <location>
        <begin position="318"/>
        <end position="349"/>
    </location>
</feature>
<name>A0ABW6WZQ2_9ACTN</name>
<reference evidence="9 10" key="1">
    <citation type="submission" date="2024-10" db="EMBL/GenBank/DDBJ databases">
        <title>The Natural Products Discovery Center: Release of the First 8490 Sequenced Strains for Exploring Actinobacteria Biosynthetic Diversity.</title>
        <authorList>
            <person name="Kalkreuter E."/>
            <person name="Kautsar S.A."/>
            <person name="Yang D."/>
            <person name="Bader C.D."/>
            <person name="Teijaro C.N."/>
            <person name="Fluegel L."/>
            <person name="Davis C.M."/>
            <person name="Simpson J.R."/>
            <person name="Lauterbach L."/>
            <person name="Steele A.D."/>
            <person name="Gui C."/>
            <person name="Meng S."/>
            <person name="Li G."/>
            <person name="Viehrig K."/>
            <person name="Ye F."/>
            <person name="Su P."/>
            <person name="Kiefer A.F."/>
            <person name="Nichols A."/>
            <person name="Cepeda A.J."/>
            <person name="Yan W."/>
            <person name="Fan B."/>
            <person name="Jiang Y."/>
            <person name="Adhikari A."/>
            <person name="Zheng C.-J."/>
            <person name="Schuster L."/>
            <person name="Cowan T.M."/>
            <person name="Smanski M.J."/>
            <person name="Chevrette M.G."/>
            <person name="De Carvalho L.P.S."/>
            <person name="Shen B."/>
        </authorList>
    </citation>
    <scope>NUCLEOTIDE SEQUENCE [LARGE SCALE GENOMIC DNA]</scope>
    <source>
        <strain evidence="9 10">NPDC012540</strain>
    </source>
</reference>
<evidence type="ECO:0000313" key="9">
    <source>
        <dbReference type="EMBL" id="MFF5894615.1"/>
    </source>
</evidence>
<sequence>MPSDRHDHERRGRPAGPLTEPPATGYRVRFRGRTRTGRPRIRAVLPQVLAPALAGLLLLVALLPVYRAGRAQAQGWLVLADSLTLVCACLITLYASAVAVLTLHALAVAGDPVPVAPESGIRVAFLTTYVPGRRPLSAVRAVLEGAVGMRHRGPLDVWLLDEGDDPEARMLCAELGVHHFTRLGVPEWNREEGPHRAGSEHGNLNAWLAKHGDAYDLLASADTAHVPRPEFLERTTGYFRDPDTAFAVGPRLHREHGLRALVQRAGNRYGAPVLAGAGSVVRVAALRGAGGFRNSPTADLVTGLEMHRRRNPLTGRHWRSVRTPDVPAVPDATAGGDASGRRPRPAWGPLSRQYGTTLFRVPPGRLTGYTLLLAHRPLAALARPLGALGCLSAVLHPQILPGATAVLLLALAPAAVRSLAPPRERGTRGAAGYRPRPARPAQEAERALASAGGTPAAGS</sequence>
<protein>
    <submittedName>
        <fullName evidence="9">Glycosyl transferase</fullName>
    </submittedName>
</protein>
<proteinExistence type="predicted"/>
<evidence type="ECO:0000256" key="7">
    <source>
        <dbReference type="SAM" id="MobiDB-lite"/>
    </source>
</evidence>
<evidence type="ECO:0000256" key="1">
    <source>
        <dbReference type="ARBA" id="ARBA00004141"/>
    </source>
</evidence>
<dbReference type="RefSeq" id="WP_387897817.1">
    <property type="nucleotide sequence ID" value="NZ_JBIBEG010000001.1"/>
</dbReference>
<dbReference type="SUPFAM" id="SSF53448">
    <property type="entry name" value="Nucleotide-diphospho-sugar transferases"/>
    <property type="match status" value="1"/>
</dbReference>
<feature type="region of interest" description="Disordered" evidence="7">
    <location>
        <begin position="1"/>
        <end position="25"/>
    </location>
</feature>
<feature type="transmembrane region" description="Helical" evidence="8">
    <location>
        <begin position="48"/>
        <end position="66"/>
    </location>
</feature>
<dbReference type="GO" id="GO:0016740">
    <property type="term" value="F:transferase activity"/>
    <property type="evidence" value="ECO:0007669"/>
    <property type="project" value="UniProtKB-KW"/>
</dbReference>
<dbReference type="Gene3D" id="3.90.550.10">
    <property type="entry name" value="Spore Coat Polysaccharide Biosynthesis Protein SpsA, Chain A"/>
    <property type="match status" value="1"/>
</dbReference>
<feature type="compositionally biased region" description="Low complexity" evidence="7">
    <location>
        <begin position="428"/>
        <end position="441"/>
    </location>
</feature>
<keyword evidence="2" id="KW-0328">Glycosyltransferase</keyword>
<keyword evidence="10" id="KW-1185">Reference proteome</keyword>